<dbReference type="InterPro" id="IPR036812">
    <property type="entry name" value="NAD(P)_OxRdtase_dom_sf"/>
</dbReference>
<sequence>MSEINQTHRQLGKNGPTLPALGYGAMTIEGGYGGSGTEEEAFEILRVAADECRLIDTSNIYGLPQGRNEELIGKLLKDPQFRAKVFICTKFGINLEPKEGALSMTAKGSPQYVRECCEASLKRLQVDYIDLYYQHRVDRSIPIEETWGELKKLKEEGKVKYLGISEATVEEIRRAHAVTPINALQIEFSPFTPDIRNNGILDTCRELGIAIVAYSPLGRGMVTGQYTSPDQFEPNDYRRYFPRFQGEAFKENMKLVEAIKVIASKKGVTPSQLTLAWVLAQGDDFFAIPGTKSLSRLKDNISATSIRLSDEEKQEIDNVIERITVLGARYSGSGNDLSGF</sequence>
<proteinExistence type="predicted"/>
<dbReference type="Gene3D" id="3.20.20.100">
    <property type="entry name" value="NADP-dependent oxidoreductase domain"/>
    <property type="match status" value="1"/>
</dbReference>
<dbReference type="eggNOG" id="KOG1575">
    <property type="taxonomic scope" value="Eukaryota"/>
</dbReference>
<dbReference type="Proteomes" id="UP000007148">
    <property type="component" value="Unassembled WGS sequence"/>
</dbReference>
<evidence type="ECO:0000256" key="1">
    <source>
        <dbReference type="ARBA" id="ARBA00023002"/>
    </source>
</evidence>
<evidence type="ECO:0000313" key="3">
    <source>
        <dbReference type="EMBL" id="CCA69975.1"/>
    </source>
</evidence>
<dbReference type="Pfam" id="PF00248">
    <property type="entry name" value="Aldo_ket_red"/>
    <property type="match status" value="1"/>
</dbReference>
<dbReference type="SUPFAM" id="SSF51430">
    <property type="entry name" value="NAD(P)-linked oxidoreductase"/>
    <property type="match status" value="1"/>
</dbReference>
<dbReference type="OMA" id="CTHWDTS"/>
<accession>G4TF71</accession>
<organism evidence="3 4">
    <name type="scientific">Serendipita indica (strain DSM 11827)</name>
    <name type="common">Root endophyte fungus</name>
    <name type="synonym">Piriformospora indica</name>
    <dbReference type="NCBI Taxonomy" id="1109443"/>
    <lineage>
        <taxon>Eukaryota</taxon>
        <taxon>Fungi</taxon>
        <taxon>Dikarya</taxon>
        <taxon>Basidiomycota</taxon>
        <taxon>Agaricomycotina</taxon>
        <taxon>Agaricomycetes</taxon>
        <taxon>Sebacinales</taxon>
        <taxon>Serendipitaceae</taxon>
        <taxon>Serendipita</taxon>
    </lineage>
</organism>
<dbReference type="PRINTS" id="PR00069">
    <property type="entry name" value="ALDKETRDTASE"/>
</dbReference>
<feature type="domain" description="NADP-dependent oxidoreductase" evidence="2">
    <location>
        <begin position="21"/>
        <end position="320"/>
    </location>
</feature>
<dbReference type="OrthoDB" id="37537at2759"/>
<dbReference type="GO" id="GO:0005737">
    <property type="term" value="C:cytoplasm"/>
    <property type="evidence" value="ECO:0007669"/>
    <property type="project" value="TreeGrafter"/>
</dbReference>
<reference evidence="3 4" key="1">
    <citation type="journal article" date="2011" name="PLoS Pathog.">
        <title>Endophytic Life Strategies Decoded by Genome and Transcriptome Analyses of the Mutualistic Root Symbiont Piriformospora indica.</title>
        <authorList>
            <person name="Zuccaro A."/>
            <person name="Lahrmann U."/>
            <person name="Guldener U."/>
            <person name="Langen G."/>
            <person name="Pfiffi S."/>
            <person name="Biedenkopf D."/>
            <person name="Wong P."/>
            <person name="Samans B."/>
            <person name="Grimm C."/>
            <person name="Basiewicz M."/>
            <person name="Murat C."/>
            <person name="Martin F."/>
            <person name="Kogel K.H."/>
        </authorList>
    </citation>
    <scope>NUCLEOTIDE SEQUENCE [LARGE SCALE GENOMIC DNA]</scope>
    <source>
        <strain evidence="3 4">DSM 11827</strain>
    </source>
</reference>
<dbReference type="PANTHER" id="PTHR43625:SF40">
    <property type="entry name" value="ALDO-KETO REDUCTASE YAKC [NADP(+)]"/>
    <property type="match status" value="1"/>
</dbReference>
<dbReference type="GO" id="GO:0016491">
    <property type="term" value="F:oxidoreductase activity"/>
    <property type="evidence" value="ECO:0007669"/>
    <property type="project" value="UniProtKB-KW"/>
</dbReference>
<evidence type="ECO:0000259" key="2">
    <source>
        <dbReference type="Pfam" id="PF00248"/>
    </source>
</evidence>
<dbReference type="AlphaFoldDB" id="G4TF71"/>
<name>G4TF71_SERID</name>
<gene>
    <name evidence="3" type="ORF">PIIN_03915</name>
</gene>
<dbReference type="STRING" id="1109443.G4TF71"/>
<dbReference type="FunCoup" id="G4TF71">
    <property type="interactions" value="271"/>
</dbReference>
<dbReference type="InterPro" id="IPR050791">
    <property type="entry name" value="Aldo-Keto_reductase"/>
</dbReference>
<evidence type="ECO:0000313" key="4">
    <source>
        <dbReference type="Proteomes" id="UP000007148"/>
    </source>
</evidence>
<dbReference type="PANTHER" id="PTHR43625">
    <property type="entry name" value="AFLATOXIN B1 ALDEHYDE REDUCTASE"/>
    <property type="match status" value="1"/>
</dbReference>
<comment type="caution">
    <text evidence="3">The sequence shown here is derived from an EMBL/GenBank/DDBJ whole genome shotgun (WGS) entry which is preliminary data.</text>
</comment>
<dbReference type="HOGENOM" id="CLU_023205_2_1_1"/>
<dbReference type="InterPro" id="IPR020471">
    <property type="entry name" value="AKR"/>
</dbReference>
<protein>
    <submittedName>
        <fullName evidence="3">Related to pyridoxine 4-dehydrogenase</fullName>
    </submittedName>
</protein>
<keyword evidence="1" id="KW-0560">Oxidoreductase</keyword>
<dbReference type="InParanoid" id="G4TF71"/>
<dbReference type="InterPro" id="IPR023210">
    <property type="entry name" value="NADP_OxRdtase_dom"/>
</dbReference>
<dbReference type="EMBL" id="CAFZ01000068">
    <property type="protein sequence ID" value="CCA69975.1"/>
    <property type="molecule type" value="Genomic_DNA"/>
</dbReference>
<keyword evidence="4" id="KW-1185">Reference proteome</keyword>